<evidence type="ECO:0000256" key="11">
    <source>
        <dbReference type="SAM" id="MobiDB-lite"/>
    </source>
</evidence>
<evidence type="ECO:0000256" key="7">
    <source>
        <dbReference type="ARBA" id="ARBA00023157"/>
    </source>
</evidence>
<feature type="region of interest" description="Disordered" evidence="11">
    <location>
        <begin position="373"/>
        <end position="401"/>
    </location>
</feature>
<dbReference type="InterPro" id="IPR051713">
    <property type="entry name" value="T-cell_Activation_Regulation"/>
</dbReference>
<evidence type="ECO:0000256" key="5">
    <source>
        <dbReference type="ARBA" id="ARBA00022989"/>
    </source>
</evidence>
<evidence type="ECO:0000256" key="1">
    <source>
        <dbReference type="ARBA" id="ARBA00004251"/>
    </source>
</evidence>
<keyword evidence="10" id="KW-0393">Immunoglobulin domain</keyword>
<dbReference type="GO" id="GO:0031295">
    <property type="term" value="P:T cell costimulation"/>
    <property type="evidence" value="ECO:0007669"/>
    <property type="project" value="TreeGrafter"/>
</dbReference>
<dbReference type="GO" id="GO:0006955">
    <property type="term" value="P:immune response"/>
    <property type="evidence" value="ECO:0007669"/>
    <property type="project" value="TreeGrafter"/>
</dbReference>
<dbReference type="SMART" id="SM00409">
    <property type="entry name" value="IG"/>
    <property type="match status" value="2"/>
</dbReference>
<keyword evidence="4 13" id="KW-0732">Signal</keyword>
<reference evidence="15" key="3">
    <citation type="submission" date="2025-09" db="UniProtKB">
        <authorList>
            <consortium name="Ensembl"/>
        </authorList>
    </citation>
    <scope>IDENTIFICATION</scope>
</reference>
<feature type="domain" description="Ig-like" evidence="14">
    <location>
        <begin position="24"/>
        <end position="118"/>
    </location>
</feature>
<protein>
    <submittedName>
        <fullName evidence="15">CD276 antigen-like</fullName>
    </submittedName>
</protein>
<dbReference type="InterPro" id="IPR007110">
    <property type="entry name" value="Ig-like_dom"/>
</dbReference>
<keyword evidence="2" id="KW-1003">Cell membrane</keyword>
<accession>A0A8C9RMW2</accession>
<evidence type="ECO:0000256" key="8">
    <source>
        <dbReference type="ARBA" id="ARBA00023170"/>
    </source>
</evidence>
<evidence type="ECO:0000256" key="4">
    <source>
        <dbReference type="ARBA" id="ARBA00022729"/>
    </source>
</evidence>
<keyword evidence="8" id="KW-0675">Receptor</keyword>
<dbReference type="AlphaFoldDB" id="A0A8C9RMW2"/>
<feature type="domain" description="Ig-like" evidence="14">
    <location>
        <begin position="226"/>
        <end position="321"/>
    </location>
</feature>
<dbReference type="GO" id="GO:0042130">
    <property type="term" value="P:negative regulation of T cell proliferation"/>
    <property type="evidence" value="ECO:0007669"/>
    <property type="project" value="TreeGrafter"/>
</dbReference>
<keyword evidence="5 12" id="KW-1133">Transmembrane helix</keyword>
<dbReference type="GeneID" id="108923838"/>
<dbReference type="RefSeq" id="XP_018590355.1">
    <property type="nucleotide sequence ID" value="XM_018734839.1"/>
</dbReference>
<evidence type="ECO:0000256" key="13">
    <source>
        <dbReference type="SAM" id="SignalP"/>
    </source>
</evidence>
<dbReference type="GO" id="GO:0007166">
    <property type="term" value="P:cell surface receptor signaling pathway"/>
    <property type="evidence" value="ECO:0007669"/>
    <property type="project" value="TreeGrafter"/>
</dbReference>
<dbReference type="GO" id="GO:0071222">
    <property type="term" value="P:cellular response to lipopolysaccharide"/>
    <property type="evidence" value="ECO:0007669"/>
    <property type="project" value="TreeGrafter"/>
</dbReference>
<dbReference type="GeneTree" id="ENSGT00940000163670"/>
<gene>
    <name evidence="15" type="primary">LOC108923838</name>
</gene>
<evidence type="ECO:0000256" key="10">
    <source>
        <dbReference type="ARBA" id="ARBA00023319"/>
    </source>
</evidence>
<sequence>MVGTQVWLYTLLGISVLVEAKKNPEVHVTTCLISGNCVLPCRFQPSARDIISWYRQEVLLLSSSNHSSQLQHGERVSLFEEKVASGNASLLLNHCTFQDRGKYRCHVNSTVTNQESFVLLRVEAPMQFLSLKIAQPEIQQLNCSSQGIYPAPHLQWSTEPPLPLQALRPITRMAADRSGLYSVRSSLTMVGSSANYTYICTVNASYGTQTWKASLRKKEDMTGTVGQALTIPCFAPRDMTNFTLTWTFMRDQQPSTILTYSSGTKEMNNDWSHQARVDKTQARSGNGSLRLWNLMNQENAGTYTCTFSATQSTHTVLTSISIISTAKATSYARIWIITLVVIALFLLGIALLVYAKQKGVFYSWRLMSEPADHSEAGGTTQMQTMETEQATASADPDNSQP</sequence>
<reference evidence="15 16" key="1">
    <citation type="submission" date="2019-04" db="EMBL/GenBank/DDBJ databases">
        <authorList>
            <consortium name="Wellcome Sanger Institute Data Sharing"/>
        </authorList>
    </citation>
    <scope>NUCLEOTIDE SEQUENCE [LARGE SCALE GENOMIC DNA]</scope>
</reference>
<feature type="compositionally biased region" description="Low complexity" evidence="11">
    <location>
        <begin position="376"/>
        <end position="392"/>
    </location>
</feature>
<feature type="domain" description="Ig-like" evidence="14">
    <location>
        <begin position="125"/>
        <end position="216"/>
    </location>
</feature>
<dbReference type="Pfam" id="PF07686">
    <property type="entry name" value="V-set"/>
    <property type="match status" value="2"/>
</dbReference>
<feature type="signal peptide" evidence="13">
    <location>
        <begin position="1"/>
        <end position="20"/>
    </location>
</feature>
<dbReference type="InterPro" id="IPR003599">
    <property type="entry name" value="Ig_sub"/>
</dbReference>
<proteinExistence type="predicted"/>
<evidence type="ECO:0000256" key="9">
    <source>
        <dbReference type="ARBA" id="ARBA00023180"/>
    </source>
</evidence>
<organism evidence="15 16">
    <name type="scientific">Scleropages formosus</name>
    <name type="common">Asian bonytongue</name>
    <name type="synonym">Osteoglossum formosum</name>
    <dbReference type="NCBI Taxonomy" id="113540"/>
    <lineage>
        <taxon>Eukaryota</taxon>
        <taxon>Metazoa</taxon>
        <taxon>Chordata</taxon>
        <taxon>Craniata</taxon>
        <taxon>Vertebrata</taxon>
        <taxon>Euteleostomi</taxon>
        <taxon>Actinopterygii</taxon>
        <taxon>Neopterygii</taxon>
        <taxon>Teleostei</taxon>
        <taxon>Osteoglossocephala</taxon>
        <taxon>Osteoglossomorpha</taxon>
        <taxon>Osteoglossiformes</taxon>
        <taxon>Osteoglossidae</taxon>
        <taxon>Scleropages</taxon>
    </lineage>
</organism>
<dbReference type="OrthoDB" id="9983389at2759"/>
<dbReference type="KEGG" id="sfm:108923838"/>
<dbReference type="GO" id="GO:0042102">
    <property type="term" value="P:positive regulation of T cell proliferation"/>
    <property type="evidence" value="ECO:0007669"/>
    <property type="project" value="TreeGrafter"/>
</dbReference>
<dbReference type="InterPro" id="IPR053896">
    <property type="entry name" value="BTN3A2-like_Ig-C"/>
</dbReference>
<dbReference type="PANTHER" id="PTHR25466">
    <property type="entry name" value="T-LYMPHOCYTE ACTIVATION ANTIGEN"/>
    <property type="match status" value="1"/>
</dbReference>
<dbReference type="InterPro" id="IPR013106">
    <property type="entry name" value="Ig_V-set"/>
</dbReference>
<keyword evidence="9" id="KW-0325">Glycoprotein</keyword>
<name>A0A8C9RMW2_SCLFO</name>
<evidence type="ECO:0000256" key="12">
    <source>
        <dbReference type="SAM" id="Phobius"/>
    </source>
</evidence>
<feature type="chain" id="PRO_5034282802" evidence="13">
    <location>
        <begin position="21"/>
        <end position="401"/>
    </location>
</feature>
<dbReference type="Pfam" id="PF22705">
    <property type="entry name" value="C2-set_3"/>
    <property type="match status" value="1"/>
</dbReference>
<reference evidence="15" key="2">
    <citation type="submission" date="2025-08" db="UniProtKB">
        <authorList>
            <consortium name="Ensembl"/>
        </authorList>
    </citation>
    <scope>IDENTIFICATION</scope>
</reference>
<feature type="transmembrane region" description="Helical" evidence="12">
    <location>
        <begin position="334"/>
        <end position="355"/>
    </location>
</feature>
<dbReference type="SUPFAM" id="SSF48726">
    <property type="entry name" value="Immunoglobulin"/>
    <property type="match status" value="3"/>
</dbReference>
<evidence type="ECO:0000256" key="3">
    <source>
        <dbReference type="ARBA" id="ARBA00022692"/>
    </source>
</evidence>
<dbReference type="PROSITE" id="PS50835">
    <property type="entry name" value="IG_LIKE"/>
    <property type="match status" value="3"/>
</dbReference>
<dbReference type="InterPro" id="IPR013783">
    <property type="entry name" value="Ig-like_fold"/>
</dbReference>
<keyword evidence="6 12" id="KW-0472">Membrane</keyword>
<evidence type="ECO:0000259" key="14">
    <source>
        <dbReference type="PROSITE" id="PS50835"/>
    </source>
</evidence>
<dbReference type="InterPro" id="IPR036179">
    <property type="entry name" value="Ig-like_dom_sf"/>
</dbReference>
<evidence type="ECO:0000256" key="6">
    <source>
        <dbReference type="ARBA" id="ARBA00023136"/>
    </source>
</evidence>
<dbReference type="PANTHER" id="PTHR25466:SF14">
    <property type="entry name" value="BUTYROPHILIN SUBFAMILY 2 MEMBER A2-LIKE-RELATED"/>
    <property type="match status" value="1"/>
</dbReference>
<keyword evidence="3 12" id="KW-0812">Transmembrane</keyword>
<dbReference type="GO" id="GO:0009897">
    <property type="term" value="C:external side of plasma membrane"/>
    <property type="evidence" value="ECO:0007669"/>
    <property type="project" value="TreeGrafter"/>
</dbReference>
<dbReference type="Ensembl" id="ENSSFOT00015019304.2">
    <property type="protein sequence ID" value="ENSSFOP00015019085.1"/>
    <property type="gene ID" value="ENSSFOG00015012283.2"/>
</dbReference>
<dbReference type="Gene3D" id="2.60.40.10">
    <property type="entry name" value="Immunoglobulins"/>
    <property type="match status" value="3"/>
</dbReference>
<keyword evidence="7" id="KW-1015">Disulfide bond</keyword>
<evidence type="ECO:0000313" key="15">
    <source>
        <dbReference type="Ensembl" id="ENSSFOP00015019085.1"/>
    </source>
</evidence>
<comment type="subcellular location">
    <subcellularLocation>
        <location evidence="1">Cell membrane</location>
        <topology evidence="1">Single-pass type I membrane protein</topology>
    </subcellularLocation>
</comment>
<evidence type="ECO:0000313" key="16">
    <source>
        <dbReference type="Proteomes" id="UP000694397"/>
    </source>
</evidence>
<keyword evidence="16" id="KW-1185">Reference proteome</keyword>
<dbReference type="Proteomes" id="UP000694397">
    <property type="component" value="Chromosome 3"/>
</dbReference>
<evidence type="ECO:0000256" key="2">
    <source>
        <dbReference type="ARBA" id="ARBA00022475"/>
    </source>
</evidence>